<gene>
    <name evidence="6" type="ORF">B7C51_08055</name>
</gene>
<dbReference type="Gene3D" id="1.10.10.10">
    <property type="entry name" value="Winged helix-like DNA-binding domain superfamily/Winged helix DNA-binding domain"/>
    <property type="match status" value="1"/>
</dbReference>
<dbReference type="RefSeq" id="WP_036658125.1">
    <property type="nucleotide sequence ID" value="NZ_CP020557.1"/>
</dbReference>
<evidence type="ECO:0000256" key="1">
    <source>
        <dbReference type="ARBA" id="ARBA00009437"/>
    </source>
</evidence>
<evidence type="ECO:0000313" key="6">
    <source>
        <dbReference type="EMBL" id="ARF67793.1"/>
    </source>
</evidence>
<organism evidence="6 7">
    <name type="scientific">Paenibacillus larvae subsp. pulvifaciens</name>
    <dbReference type="NCBI Taxonomy" id="1477"/>
    <lineage>
        <taxon>Bacteria</taxon>
        <taxon>Bacillati</taxon>
        <taxon>Bacillota</taxon>
        <taxon>Bacilli</taxon>
        <taxon>Bacillales</taxon>
        <taxon>Paenibacillaceae</taxon>
        <taxon>Paenibacillus</taxon>
    </lineage>
</organism>
<dbReference type="InterPro" id="IPR050950">
    <property type="entry name" value="HTH-type_LysR_regulators"/>
</dbReference>
<evidence type="ECO:0000256" key="2">
    <source>
        <dbReference type="ARBA" id="ARBA00023015"/>
    </source>
</evidence>
<dbReference type="SUPFAM" id="SSF46785">
    <property type="entry name" value="Winged helix' DNA-binding domain"/>
    <property type="match status" value="1"/>
</dbReference>
<dbReference type="SUPFAM" id="SSF53850">
    <property type="entry name" value="Periplasmic binding protein-like II"/>
    <property type="match status" value="1"/>
</dbReference>
<dbReference type="InterPro" id="IPR036388">
    <property type="entry name" value="WH-like_DNA-bd_sf"/>
</dbReference>
<accession>A0A1V0UR88</accession>
<keyword evidence="3" id="KW-0238">DNA-binding</keyword>
<dbReference type="EMBL" id="CP020557">
    <property type="protein sequence ID" value="ARF67793.1"/>
    <property type="molecule type" value="Genomic_DNA"/>
</dbReference>
<dbReference type="AlphaFoldDB" id="A0A1V0UR88"/>
<reference evidence="6 7" key="1">
    <citation type="submission" date="2017-03" db="EMBL/GenBank/DDBJ databases">
        <title>Paenibacillus larvae genome sequencing.</title>
        <authorList>
            <person name="Dingman D.W."/>
        </authorList>
    </citation>
    <scope>NUCLEOTIDE SEQUENCE [LARGE SCALE GENOMIC DNA]</scope>
    <source>
        <strain evidence="6 7">SAG 10367</strain>
    </source>
</reference>
<evidence type="ECO:0000256" key="3">
    <source>
        <dbReference type="ARBA" id="ARBA00023125"/>
    </source>
</evidence>
<proteinExistence type="inferred from homology"/>
<dbReference type="GO" id="GO:0003700">
    <property type="term" value="F:DNA-binding transcription factor activity"/>
    <property type="evidence" value="ECO:0007669"/>
    <property type="project" value="InterPro"/>
</dbReference>
<dbReference type="PANTHER" id="PTHR30419">
    <property type="entry name" value="HTH-TYPE TRANSCRIPTIONAL REGULATOR YBHD"/>
    <property type="match status" value="1"/>
</dbReference>
<evidence type="ECO:0000256" key="4">
    <source>
        <dbReference type="ARBA" id="ARBA00023163"/>
    </source>
</evidence>
<dbReference type="Proteomes" id="UP000192727">
    <property type="component" value="Chromosome"/>
</dbReference>
<comment type="similarity">
    <text evidence="1">Belongs to the LysR transcriptional regulatory family.</text>
</comment>
<dbReference type="Pfam" id="PF00126">
    <property type="entry name" value="HTH_1"/>
    <property type="match status" value="1"/>
</dbReference>
<name>A0A1V0UR88_9BACL</name>
<dbReference type="GO" id="GO:0005829">
    <property type="term" value="C:cytosol"/>
    <property type="evidence" value="ECO:0007669"/>
    <property type="project" value="TreeGrafter"/>
</dbReference>
<dbReference type="PROSITE" id="PS50931">
    <property type="entry name" value="HTH_LYSR"/>
    <property type="match status" value="1"/>
</dbReference>
<keyword evidence="4" id="KW-0804">Transcription</keyword>
<dbReference type="PRINTS" id="PR00039">
    <property type="entry name" value="HTHLYSR"/>
</dbReference>
<dbReference type="Pfam" id="PF03466">
    <property type="entry name" value="LysR_substrate"/>
    <property type="match status" value="1"/>
</dbReference>
<dbReference type="FunFam" id="1.10.10.10:FF:000001">
    <property type="entry name" value="LysR family transcriptional regulator"/>
    <property type="match status" value="1"/>
</dbReference>
<dbReference type="InterPro" id="IPR005119">
    <property type="entry name" value="LysR_subst-bd"/>
</dbReference>
<feature type="domain" description="HTH lysR-type" evidence="5">
    <location>
        <begin position="1"/>
        <end position="58"/>
    </location>
</feature>
<keyword evidence="2" id="KW-0805">Transcription regulation</keyword>
<protein>
    <recommendedName>
        <fullName evidence="5">HTH lysR-type domain-containing protein</fullName>
    </recommendedName>
</protein>
<evidence type="ECO:0000259" key="5">
    <source>
        <dbReference type="PROSITE" id="PS50931"/>
    </source>
</evidence>
<dbReference type="InterPro" id="IPR036390">
    <property type="entry name" value="WH_DNA-bd_sf"/>
</dbReference>
<sequence>MELLQLKYFQKVAKIQHMTKAAQELHIAQSSLSRTISRLEEDLGVSLFERKGRQIHLNMFGQRFLNRVERIFTELEEGTEEIAELQGIENKRVVVGATITRLLPDLFKEFLTVHPDVKFQLFQFSTTEIQEQIQQGTIDFCISSPPIHQSGIVSIPIMTEEFFLAVPQNHYLANRRTVKLSDIAEESFISLTMDYSFQESIYSLCIRSGFKPKIMFESNDLEVIGKLVTDGFGVAFMPAYWWKENKVNSPVKIRIDSPYYQRIIGLSWKERCYLSNVASDFREFTIQYFSHN</sequence>
<evidence type="ECO:0000313" key="7">
    <source>
        <dbReference type="Proteomes" id="UP000192727"/>
    </source>
</evidence>
<dbReference type="Gene3D" id="3.40.190.290">
    <property type="match status" value="1"/>
</dbReference>
<dbReference type="InterPro" id="IPR000847">
    <property type="entry name" value="LysR_HTH_N"/>
</dbReference>
<dbReference type="GO" id="GO:0003677">
    <property type="term" value="F:DNA binding"/>
    <property type="evidence" value="ECO:0007669"/>
    <property type="project" value="UniProtKB-KW"/>
</dbReference>
<dbReference type="PANTHER" id="PTHR30419:SF28">
    <property type="entry name" value="HTH-TYPE TRANSCRIPTIONAL REGULATOR BSDA"/>
    <property type="match status" value="1"/>
</dbReference>